<protein>
    <recommendedName>
        <fullName evidence="4 5">Large ribosomal subunit protein uL15</fullName>
    </recommendedName>
</protein>
<evidence type="ECO:0000256" key="7">
    <source>
        <dbReference type="SAM" id="MobiDB-lite"/>
    </source>
</evidence>
<dbReference type="AlphaFoldDB" id="A0A811T837"/>
<dbReference type="InterPro" id="IPR021131">
    <property type="entry name" value="Ribosomal_uL15/eL18"/>
</dbReference>
<dbReference type="GO" id="GO:0006412">
    <property type="term" value="P:translation"/>
    <property type="evidence" value="ECO:0007669"/>
    <property type="project" value="UniProtKB-UniRule"/>
</dbReference>
<evidence type="ECO:0000256" key="6">
    <source>
        <dbReference type="RuleBase" id="RU003888"/>
    </source>
</evidence>
<accession>A0A811T837</accession>
<dbReference type="PROSITE" id="PS00475">
    <property type="entry name" value="RIBOSOMAL_L15"/>
    <property type="match status" value="1"/>
</dbReference>
<dbReference type="GO" id="GO:0019843">
    <property type="term" value="F:rRNA binding"/>
    <property type="evidence" value="ECO:0007669"/>
    <property type="project" value="UniProtKB-UniRule"/>
</dbReference>
<evidence type="ECO:0000256" key="1">
    <source>
        <dbReference type="ARBA" id="ARBA00007320"/>
    </source>
</evidence>
<evidence type="ECO:0000259" key="8">
    <source>
        <dbReference type="Pfam" id="PF00828"/>
    </source>
</evidence>
<evidence type="ECO:0000313" key="9">
    <source>
        <dbReference type="EMBL" id="CAD6491773.1"/>
    </source>
</evidence>
<name>A0A811T837_9EURY</name>
<keyword evidence="2 5" id="KW-0689">Ribosomal protein</keyword>
<feature type="region of interest" description="Disordered" evidence="7">
    <location>
        <begin position="1"/>
        <end position="40"/>
    </location>
</feature>
<organism evidence="9 10">
    <name type="scientific">Candidatus Argoarchaeum ethanivorans</name>
    <dbReference type="NCBI Taxonomy" id="2608793"/>
    <lineage>
        <taxon>Archaea</taxon>
        <taxon>Methanobacteriati</taxon>
        <taxon>Methanobacteriota</taxon>
        <taxon>Stenosarchaea group</taxon>
        <taxon>Methanomicrobia</taxon>
        <taxon>Methanosarcinales</taxon>
        <taxon>Methanosarcinales incertae sedis</taxon>
        <taxon>GOM Arc I cluster</taxon>
        <taxon>Candidatus Argoarchaeum</taxon>
    </lineage>
</organism>
<dbReference type="Pfam" id="PF00828">
    <property type="entry name" value="Ribosomal_L27A"/>
    <property type="match status" value="1"/>
</dbReference>
<dbReference type="EMBL" id="CAJHIQ010000006">
    <property type="protein sequence ID" value="CAD6491773.1"/>
    <property type="molecule type" value="Genomic_DNA"/>
</dbReference>
<dbReference type="InterPro" id="IPR027386">
    <property type="entry name" value="Rbsml_uL15_N"/>
</dbReference>
<dbReference type="PANTHER" id="PTHR11721">
    <property type="entry name" value="60S RIBOSOMAL PROTEIN L27A"/>
    <property type="match status" value="1"/>
</dbReference>
<dbReference type="Proteomes" id="UP000639006">
    <property type="component" value="Unassembled WGS sequence"/>
</dbReference>
<dbReference type="GO" id="GO:0003735">
    <property type="term" value="F:structural constituent of ribosome"/>
    <property type="evidence" value="ECO:0007669"/>
    <property type="project" value="InterPro"/>
</dbReference>
<evidence type="ECO:0000256" key="5">
    <source>
        <dbReference type="HAMAP-Rule" id="MF_01341"/>
    </source>
</evidence>
<dbReference type="GO" id="GO:0022625">
    <property type="term" value="C:cytosolic large ribosomal subunit"/>
    <property type="evidence" value="ECO:0007669"/>
    <property type="project" value="TreeGrafter"/>
</dbReference>
<proteinExistence type="inferred from homology"/>
<feature type="compositionally biased region" description="Basic residues" evidence="7">
    <location>
        <begin position="1"/>
        <end position="11"/>
    </location>
</feature>
<keyword evidence="3 5" id="KW-0687">Ribonucleoprotein</keyword>
<dbReference type="HAMAP" id="MF_01341">
    <property type="entry name" value="Ribosomal_uL15"/>
    <property type="match status" value="1"/>
</dbReference>
<evidence type="ECO:0000256" key="4">
    <source>
        <dbReference type="ARBA" id="ARBA00035200"/>
    </source>
</evidence>
<comment type="caution">
    <text evidence="9">The sequence shown here is derived from an EMBL/GenBank/DDBJ whole genome shotgun (WGS) entry which is preliminary data.</text>
</comment>
<feature type="domain" description="Large ribosomal subunit protein uL15/eL18" evidence="8">
    <location>
        <begin position="68"/>
        <end position="131"/>
    </location>
</feature>
<dbReference type="InterPro" id="IPR030878">
    <property type="entry name" value="Ribosomal_uL15"/>
</dbReference>
<dbReference type="InterPro" id="IPR036227">
    <property type="entry name" value="Ribosomal_uL15/eL18_sf"/>
</dbReference>
<sequence length="133" mass="14609">MSKEKVKKYRGSRTCGGGTHKNRRGAGSRGGRGMAGARKHHIMRSTKLGLVYGKHGFTSKRTTDRKTVINLWELDAMVKPVEGEAKPLNLYDLGIEKVLGKGRITKPVTIHTRDISRIARDKIEQAGGTITVA</sequence>
<keyword evidence="5" id="KW-0699">rRNA-binding</keyword>
<comment type="similarity">
    <text evidence="1 5 6">Belongs to the universal ribosomal protein uL15 family.</text>
</comment>
<dbReference type="Gene3D" id="4.10.990.10">
    <property type="match status" value="1"/>
</dbReference>
<keyword evidence="5" id="KW-0694">RNA-binding</keyword>
<dbReference type="SUPFAM" id="SSF52080">
    <property type="entry name" value="Ribosomal proteins L15p and L18e"/>
    <property type="match status" value="1"/>
</dbReference>
<reference evidence="9" key="1">
    <citation type="submission" date="2020-10" db="EMBL/GenBank/DDBJ databases">
        <authorList>
            <person name="Hahn C.J."/>
            <person name="Laso-Perez R."/>
            <person name="Vulcano F."/>
            <person name="Vaziourakis K.-M."/>
            <person name="Stokke R."/>
            <person name="Steen I.H."/>
            <person name="Teske A."/>
            <person name="Boetius A."/>
            <person name="Liebeke M."/>
            <person name="Amann R."/>
            <person name="Knittel K."/>
        </authorList>
    </citation>
    <scope>NUCLEOTIDE SEQUENCE</scope>
    <source>
        <strain evidence="9">Gfbio:e3339647-f889-4370-9287-4fb5cb688e4c:AG392M11_GoMArc1</strain>
    </source>
</reference>
<dbReference type="PANTHER" id="PTHR11721:SF3">
    <property type="entry name" value="LARGE RIBOSOMAL SUBUNIT PROTEIN UL15"/>
    <property type="match status" value="1"/>
</dbReference>
<comment type="function">
    <text evidence="5">Binds to the 23S rRNA.</text>
</comment>
<dbReference type="InterPro" id="IPR001196">
    <property type="entry name" value="Ribosomal_uL15_CS"/>
</dbReference>
<evidence type="ECO:0000313" key="10">
    <source>
        <dbReference type="Proteomes" id="UP000639006"/>
    </source>
</evidence>
<comment type="subunit">
    <text evidence="5">Part of the 50S ribosomal subunit.</text>
</comment>
<dbReference type="Gene3D" id="3.100.10.10">
    <property type="match status" value="1"/>
</dbReference>
<gene>
    <name evidence="5" type="primary">rpl15</name>
    <name evidence="9" type="ORF">DIAAKJNI_00142</name>
</gene>
<evidence type="ECO:0000256" key="2">
    <source>
        <dbReference type="ARBA" id="ARBA00022980"/>
    </source>
</evidence>
<evidence type="ECO:0000256" key="3">
    <source>
        <dbReference type="ARBA" id="ARBA00023274"/>
    </source>
</evidence>